<keyword evidence="1" id="KW-0560">Oxidoreductase</keyword>
<keyword evidence="1" id="KW-0349">Heme</keyword>
<evidence type="ECO:0000313" key="2">
    <source>
        <dbReference type="EMBL" id="KYQ88977.1"/>
    </source>
</evidence>
<comment type="function">
    <text evidence="1">Heme-dependent dioxygenase that catalyzes the oxidative cleavage of the L-tryptophan (L-Trp) pyrrole ring and converts L-tryptophan to N-formyl-L-kynurenine. Catalyzes the oxidative cleavage of the indole moiety.</text>
</comment>
<keyword evidence="1" id="KW-0408">Iron</keyword>
<reference evidence="2 3" key="1">
    <citation type="submission" date="2015-12" db="EMBL/GenBank/DDBJ databases">
        <title>Dictyostelia acquired genes for synthesis and detection of signals that induce cell-type specialization by lateral gene transfer from prokaryotes.</title>
        <authorList>
            <person name="Gloeckner G."/>
            <person name="Schaap P."/>
        </authorList>
    </citation>
    <scope>NUCLEOTIDE SEQUENCE [LARGE SCALE GENOMIC DNA]</scope>
    <source>
        <strain evidence="2 3">TK</strain>
    </source>
</reference>
<dbReference type="OMA" id="FITIHQT"/>
<dbReference type="UniPathway" id="UPA00333">
    <property type="reaction ID" value="UER00453"/>
</dbReference>
<comment type="caution">
    <text evidence="2">The sequence shown here is derived from an EMBL/GenBank/DDBJ whole genome shotgun (WGS) entry which is preliminary data.</text>
</comment>
<comment type="pathway">
    <text evidence="1">Amino-acid degradation; L-tryptophan degradation via kynurenine pathway; L-kynurenine from L-tryptophan: step 1/2.</text>
</comment>
<dbReference type="GO" id="GO:0004833">
    <property type="term" value="F:L-tryptophan 2,3-dioxygenase activity"/>
    <property type="evidence" value="ECO:0007669"/>
    <property type="project" value="UniProtKB-UniRule"/>
</dbReference>
<comment type="catalytic activity">
    <reaction evidence="1">
        <text>L-tryptophan + O2 = N-formyl-L-kynurenine</text>
        <dbReference type="Rhea" id="RHEA:24536"/>
        <dbReference type="ChEBI" id="CHEBI:15379"/>
        <dbReference type="ChEBI" id="CHEBI:57912"/>
        <dbReference type="ChEBI" id="CHEBI:58629"/>
        <dbReference type="EC" id="1.13.11.11"/>
    </reaction>
</comment>
<comment type="subunit">
    <text evidence="1">Homotetramer. Dimer of dimers.</text>
</comment>
<comment type="cofactor">
    <cofactor evidence="1">
        <name>heme</name>
        <dbReference type="ChEBI" id="CHEBI:30413"/>
    </cofactor>
    <text evidence="1">Binds 1 heme group per subunit.</text>
</comment>
<dbReference type="EC" id="1.13.11.11" evidence="1"/>
<dbReference type="HAMAP" id="MF_01972">
    <property type="entry name" value="T23O"/>
    <property type="match status" value="1"/>
</dbReference>
<dbReference type="EMBL" id="LODT01000045">
    <property type="protein sequence ID" value="KYQ88977.1"/>
    <property type="molecule type" value="Genomic_DNA"/>
</dbReference>
<dbReference type="Proteomes" id="UP000076078">
    <property type="component" value="Unassembled WGS sequence"/>
</dbReference>
<dbReference type="OrthoDB" id="447477at2759"/>
<keyword evidence="1" id="KW-0479">Metal-binding</keyword>
<dbReference type="SUPFAM" id="SSF140959">
    <property type="entry name" value="Indolic compounds 2,3-dioxygenase-like"/>
    <property type="match status" value="1"/>
</dbReference>
<comment type="similarity">
    <text evidence="1">Belongs to the tryptophan 2,3-dioxygenase family.</text>
</comment>
<accession>A0A151Z4Y5</accession>
<sequence>MEDKHVNNNEKPKDDSQIIAESIGKASLIEPSMEPSTVHKGVYYGSYLELNNLLSLQNLESSKVGKPAHEEMLFIIIHQTYELWFKQIIHEIDSIRSIMSTPPTPERLNGVILNRLKRVTEIQKLLVDQISILETMTSLDFLEFRNLLVPASGFQSVQFRMIENKLGILPNTRVQYQQHHYHSFFSEDDRQKLETSEKQVSLLQLVIQWLERNPFLHHEDYDFWKSYRSAVDQILQKDLERVNNNKDLSDDMKEQAIKDINKNMESFQTLFDEKSYNEKLEKNEVRLTYKALQSALLIYLYKDEPIFHTPFLILNYLTEIDELLTMWRFRHTMMVQRVIGAKIGTGGSSGYHYLRTTVGDRYKIFLDLFNVSSYLIPRNTLPQLPPVVQQQMEFVWQLH</sequence>
<dbReference type="PANTHER" id="PTHR10138:SF0">
    <property type="entry name" value="TRYPTOPHAN 2,3-DIOXYGENASE"/>
    <property type="match status" value="1"/>
</dbReference>
<dbReference type="InParanoid" id="A0A151Z4Y5"/>
<dbReference type="Gene3D" id="1.20.58.480">
    <property type="match status" value="1"/>
</dbReference>
<proteinExistence type="inferred from homology"/>
<dbReference type="Gene3D" id="1.10.287.3810">
    <property type="match status" value="1"/>
</dbReference>
<comment type="caution">
    <text evidence="1">Lacks conserved residue(s) required for the propagation of feature annotation.</text>
</comment>
<evidence type="ECO:0000313" key="3">
    <source>
        <dbReference type="Proteomes" id="UP000076078"/>
    </source>
</evidence>
<dbReference type="Pfam" id="PF03301">
    <property type="entry name" value="Trp_dioxygenase"/>
    <property type="match status" value="1"/>
</dbReference>
<dbReference type="GO" id="GO:0020037">
    <property type="term" value="F:heme binding"/>
    <property type="evidence" value="ECO:0007669"/>
    <property type="project" value="UniProtKB-UniRule"/>
</dbReference>
<protein>
    <recommendedName>
        <fullName evidence="1">Tryptophan 2,3-dioxygenase</fullName>
        <shortName evidence="1">TDO</shortName>
        <ecNumber evidence="1">1.13.11.11</ecNumber>
    </recommendedName>
    <alternativeName>
        <fullName evidence="1">Tryptamin 2,3-dioxygenase</fullName>
    </alternativeName>
    <alternativeName>
        <fullName evidence="1">Tryptophan oxygenase</fullName>
        <shortName evidence="1">TO</shortName>
        <shortName evidence="1">TRPO</shortName>
    </alternativeName>
    <alternativeName>
        <fullName evidence="1">Tryptophan pyrrolase</fullName>
    </alternativeName>
    <alternativeName>
        <fullName evidence="1">Tryptophanase</fullName>
    </alternativeName>
</protein>
<organism evidence="2 3">
    <name type="scientific">Tieghemostelium lacteum</name>
    <name type="common">Slime mold</name>
    <name type="synonym">Dictyostelium lacteum</name>
    <dbReference type="NCBI Taxonomy" id="361077"/>
    <lineage>
        <taxon>Eukaryota</taxon>
        <taxon>Amoebozoa</taxon>
        <taxon>Evosea</taxon>
        <taxon>Eumycetozoa</taxon>
        <taxon>Dictyostelia</taxon>
        <taxon>Dictyosteliales</taxon>
        <taxon>Raperosteliaceae</taxon>
        <taxon>Tieghemostelium</taxon>
    </lineage>
</organism>
<dbReference type="InterPro" id="IPR037217">
    <property type="entry name" value="Trp/Indoleamine_2_3_dOase-like"/>
</dbReference>
<dbReference type="GO" id="GO:0019442">
    <property type="term" value="P:L-tryptophan catabolic process to acetyl-CoA"/>
    <property type="evidence" value="ECO:0007669"/>
    <property type="project" value="TreeGrafter"/>
</dbReference>
<name>A0A151Z4Y5_TIELA</name>
<keyword evidence="1" id="KW-0823">Tryptophan catabolism</keyword>
<evidence type="ECO:0000256" key="1">
    <source>
        <dbReference type="HAMAP-Rule" id="MF_03020"/>
    </source>
</evidence>
<dbReference type="STRING" id="361077.A0A151Z4Y5"/>
<gene>
    <name evidence="2" type="ORF">DLAC_10477</name>
</gene>
<keyword evidence="1" id="KW-0223">Dioxygenase</keyword>
<dbReference type="GO" id="GO:0019441">
    <property type="term" value="P:L-tryptophan catabolic process to kynurenine"/>
    <property type="evidence" value="ECO:0007669"/>
    <property type="project" value="UniProtKB-UniRule"/>
</dbReference>
<dbReference type="AlphaFoldDB" id="A0A151Z4Y5"/>
<keyword evidence="3" id="KW-1185">Reference proteome</keyword>
<dbReference type="GO" id="GO:0046872">
    <property type="term" value="F:metal ion binding"/>
    <property type="evidence" value="ECO:0007669"/>
    <property type="project" value="UniProtKB-KW"/>
</dbReference>
<dbReference type="InterPro" id="IPR004981">
    <property type="entry name" value="Trp_2_3_dOase"/>
</dbReference>
<dbReference type="PANTHER" id="PTHR10138">
    <property type="entry name" value="TRYPTOPHAN 2,3-DIOXYGENASE"/>
    <property type="match status" value="1"/>
</dbReference>
<dbReference type="FunCoup" id="A0A151Z4Y5">
    <property type="interactions" value="78"/>
</dbReference>